<name>A0A836GG76_9TRYP</name>
<dbReference type="GeneID" id="92359063"/>
<dbReference type="KEGG" id="loi:92359063"/>
<sequence length="193" mass="20860">MSCLLFGVRYQPEERTLEFDLTDAPLVDVVTDVTVAPCGVAAPLWRTPAMQQGLFYGRNAFILDRPLVFADDRVAIVCCLRVRQQRLSTLAAIASNVLLGSADESAAHCTGPQDTREYMLLFTEVSHTGRDDGQGNGFVYLTSQPLPSLTGGSPTTMGFPLPPQSPTMCLTRAPQRSPPSSLLALSAHALCYL</sequence>
<accession>A0A836GG76</accession>
<organism evidence="1 2">
    <name type="scientific">Leishmania orientalis</name>
    <dbReference type="NCBI Taxonomy" id="2249476"/>
    <lineage>
        <taxon>Eukaryota</taxon>
        <taxon>Discoba</taxon>
        <taxon>Euglenozoa</taxon>
        <taxon>Kinetoplastea</taxon>
        <taxon>Metakinetoplastina</taxon>
        <taxon>Trypanosomatida</taxon>
        <taxon>Trypanosomatidae</taxon>
        <taxon>Leishmaniinae</taxon>
        <taxon>Leishmania</taxon>
    </lineage>
</organism>
<gene>
    <name evidence="1" type="ORF">LSCM4_03112</name>
</gene>
<dbReference type="Proteomes" id="UP000674143">
    <property type="component" value="Chromosome 31"/>
</dbReference>
<dbReference type="AlphaFoldDB" id="A0A836GG76"/>
<comment type="caution">
    <text evidence="1">The sequence shown here is derived from an EMBL/GenBank/DDBJ whole genome shotgun (WGS) entry which is preliminary data.</text>
</comment>
<dbReference type="RefSeq" id="XP_067060681.1">
    <property type="nucleotide sequence ID" value="XM_067205129.1"/>
</dbReference>
<proteinExistence type="predicted"/>
<dbReference type="EMBL" id="JAFHLR010000031">
    <property type="protein sequence ID" value="KAG5471564.1"/>
    <property type="molecule type" value="Genomic_DNA"/>
</dbReference>
<keyword evidence="2" id="KW-1185">Reference proteome</keyword>
<evidence type="ECO:0000313" key="2">
    <source>
        <dbReference type="Proteomes" id="UP000674143"/>
    </source>
</evidence>
<reference evidence="1 2" key="1">
    <citation type="submission" date="2021-02" db="EMBL/GenBank/DDBJ databases">
        <title>Leishmania (Mundinia) orientalis Genome sequencing and assembly.</title>
        <authorList>
            <person name="Almutairi H."/>
            <person name="Gatherer D."/>
        </authorList>
    </citation>
    <scope>NUCLEOTIDE SEQUENCE [LARGE SCALE GENOMIC DNA]</scope>
    <source>
        <strain evidence="1">LSCM4</strain>
    </source>
</reference>
<protein>
    <submittedName>
        <fullName evidence="1">Uncharacterized protein</fullName>
    </submittedName>
</protein>
<evidence type="ECO:0000313" key="1">
    <source>
        <dbReference type="EMBL" id="KAG5471564.1"/>
    </source>
</evidence>